<evidence type="ECO:0000256" key="4">
    <source>
        <dbReference type="ARBA" id="ARBA00022692"/>
    </source>
</evidence>
<evidence type="ECO:0000256" key="5">
    <source>
        <dbReference type="ARBA" id="ARBA00022989"/>
    </source>
</evidence>
<evidence type="ECO:0000313" key="11">
    <source>
        <dbReference type="Proteomes" id="UP000460157"/>
    </source>
</evidence>
<protein>
    <recommendedName>
        <fullName evidence="9">NADH:quinone oxidoreductase/Mrp antiporter transmembrane domain-containing protein</fullName>
    </recommendedName>
</protein>
<evidence type="ECO:0000256" key="8">
    <source>
        <dbReference type="SAM" id="Phobius"/>
    </source>
</evidence>
<evidence type="ECO:0000256" key="3">
    <source>
        <dbReference type="ARBA" id="ARBA00022475"/>
    </source>
</evidence>
<keyword evidence="11" id="KW-1185">Reference proteome</keyword>
<organism evidence="10 11">
    <name type="scientific">Nesterenkonia alkaliphila</name>
    <dbReference type="NCBI Taxonomy" id="1463631"/>
    <lineage>
        <taxon>Bacteria</taxon>
        <taxon>Bacillati</taxon>
        <taxon>Actinomycetota</taxon>
        <taxon>Actinomycetes</taxon>
        <taxon>Micrococcales</taxon>
        <taxon>Micrococcaceae</taxon>
        <taxon>Nesterenkonia</taxon>
    </lineage>
</organism>
<dbReference type="Pfam" id="PF00361">
    <property type="entry name" value="Proton_antipo_M"/>
    <property type="match status" value="1"/>
</dbReference>
<gene>
    <name evidence="10" type="ORF">GNZ21_15305</name>
</gene>
<comment type="caution">
    <text evidence="10">The sequence shown here is derived from an EMBL/GenBank/DDBJ whole genome shotgun (WGS) entry which is preliminary data.</text>
</comment>
<accession>A0A7K1UMN6</accession>
<feature type="transmembrane region" description="Helical" evidence="8">
    <location>
        <begin position="238"/>
        <end position="258"/>
    </location>
</feature>
<dbReference type="EMBL" id="WRPM01000103">
    <property type="protein sequence ID" value="MVT27704.1"/>
    <property type="molecule type" value="Genomic_DNA"/>
</dbReference>
<feature type="transmembrane region" description="Helical" evidence="8">
    <location>
        <begin position="447"/>
        <end position="469"/>
    </location>
</feature>
<dbReference type="InterPro" id="IPR001750">
    <property type="entry name" value="ND/Mrp_TM"/>
</dbReference>
<feature type="transmembrane region" description="Helical" evidence="8">
    <location>
        <begin position="111"/>
        <end position="129"/>
    </location>
</feature>
<name>A0A7K1UMN6_9MICC</name>
<evidence type="ECO:0000259" key="9">
    <source>
        <dbReference type="Pfam" id="PF00361"/>
    </source>
</evidence>
<comment type="similarity">
    <text evidence="2">Belongs to the CPA3 antiporters (TC 2.A.63) subunit D family.</text>
</comment>
<reference evidence="10 11" key="1">
    <citation type="submission" date="2019-12" db="EMBL/GenBank/DDBJ databases">
        <title>Nesterenkonia muleiensis sp. nov., a novel actinobacterium isolated from sap of Populus euphratica.</title>
        <authorList>
            <person name="Wang R."/>
        </authorList>
    </citation>
    <scope>NUCLEOTIDE SEQUENCE [LARGE SCALE GENOMIC DNA]</scope>
    <source>
        <strain evidence="10 11">F10</strain>
    </source>
</reference>
<evidence type="ECO:0000256" key="1">
    <source>
        <dbReference type="ARBA" id="ARBA00004651"/>
    </source>
</evidence>
<evidence type="ECO:0000256" key="7">
    <source>
        <dbReference type="RuleBase" id="RU000320"/>
    </source>
</evidence>
<keyword evidence="4 7" id="KW-0812">Transmembrane</keyword>
<feature type="transmembrane region" description="Helical" evidence="8">
    <location>
        <begin position="6"/>
        <end position="27"/>
    </location>
</feature>
<feature type="transmembrane region" description="Helical" evidence="8">
    <location>
        <begin position="586"/>
        <end position="604"/>
    </location>
</feature>
<feature type="transmembrane region" description="Helical" evidence="8">
    <location>
        <begin position="165"/>
        <end position="192"/>
    </location>
</feature>
<dbReference type="PANTHER" id="PTHR42703">
    <property type="entry name" value="NADH DEHYDROGENASE"/>
    <property type="match status" value="1"/>
</dbReference>
<feature type="transmembrane region" description="Helical" evidence="8">
    <location>
        <begin position="77"/>
        <end position="99"/>
    </location>
</feature>
<feature type="transmembrane region" description="Helical" evidence="8">
    <location>
        <begin position="413"/>
        <end position="435"/>
    </location>
</feature>
<feature type="transmembrane region" description="Helical" evidence="8">
    <location>
        <begin position="338"/>
        <end position="358"/>
    </location>
</feature>
<proteinExistence type="inferred from homology"/>
<feature type="transmembrane region" description="Helical" evidence="8">
    <location>
        <begin position="481"/>
        <end position="503"/>
    </location>
</feature>
<feature type="transmembrane region" description="Helical" evidence="8">
    <location>
        <begin position="204"/>
        <end position="226"/>
    </location>
</feature>
<feature type="transmembrane region" description="Helical" evidence="8">
    <location>
        <begin position="39"/>
        <end position="57"/>
    </location>
</feature>
<dbReference type="GO" id="GO:0005886">
    <property type="term" value="C:plasma membrane"/>
    <property type="evidence" value="ECO:0007669"/>
    <property type="project" value="UniProtKB-SubCell"/>
</dbReference>
<dbReference type="RefSeq" id="WP_157325911.1">
    <property type="nucleotide sequence ID" value="NZ_BMFX01000010.1"/>
</dbReference>
<evidence type="ECO:0000313" key="10">
    <source>
        <dbReference type="EMBL" id="MVT27704.1"/>
    </source>
</evidence>
<evidence type="ECO:0000256" key="6">
    <source>
        <dbReference type="ARBA" id="ARBA00023136"/>
    </source>
</evidence>
<feature type="transmembrane region" description="Helical" evidence="8">
    <location>
        <begin position="278"/>
        <end position="297"/>
    </location>
</feature>
<keyword evidence="6 8" id="KW-0472">Membrane</keyword>
<dbReference type="InterPro" id="IPR050586">
    <property type="entry name" value="CPA3_Na-H_Antiporter_D"/>
</dbReference>
<dbReference type="Proteomes" id="UP000460157">
    <property type="component" value="Unassembled WGS sequence"/>
</dbReference>
<feature type="transmembrane region" description="Helical" evidence="8">
    <location>
        <begin position="304"/>
        <end position="326"/>
    </location>
</feature>
<feature type="domain" description="NADH:quinone oxidoreductase/Mrp antiporter transmembrane" evidence="9">
    <location>
        <begin position="129"/>
        <end position="360"/>
    </location>
</feature>
<keyword evidence="5 8" id="KW-1133">Transmembrane helix</keyword>
<dbReference type="OrthoDB" id="9768329at2"/>
<sequence>MLGAGLLALSLLLPLTAAALIVFAGTLPAARAHRLRRRTAMLSPVTVLPAAALTVAAPGAELELDWLLFGTVFRMDAAARALVLIAALLYGAALTAVTWVKLRHAERGSGALSGFLLVCFAGNIGTYLAADVVSFYLAFSVMSFSAAGLVVHYRTGAARRATRIYLVMSVLSETAVLAALVLTASAGGYLVAEAPAAVAGSEHAGLIVALLLIGFGVKAGTVPLHVWLPLAHPAAPPAASAVLSGAMVKAGLVGWLRFLPAGEAGSGLGPDGLSAAGHTLLVLALLGAFAAVAVGVLQSDPKVVLAYSTISQMGFIACLVAVALLVPEAAGPALTAAVLYAVHHGLAKGALFLGVPVVKHYGRGASGVVVLIGMAGAGLAVAGAPLTSGAYGKYVAKEAVEDVTVLGLGLDQLLPLVATGSTLLLIRFAFVMWASERQARRSFDGELGSWLAVCAAGVVVPWLVGAAWLPGAGEFSWTAAALWAATWPIVLGLALGAGAWRLAAAGRIPARLASGEAVEPGDLIVAEESAAVRGWRHTSRALEAGHQAAGSLRTAGARGARNLAERARRGVASAEDSLGSWEGSGVVVLVLTAVTVLVVMWSGGVW</sequence>
<comment type="subcellular location">
    <subcellularLocation>
        <location evidence="1">Cell membrane</location>
        <topology evidence="1">Multi-pass membrane protein</topology>
    </subcellularLocation>
    <subcellularLocation>
        <location evidence="7">Membrane</location>
        <topology evidence="7">Multi-pass membrane protein</topology>
    </subcellularLocation>
</comment>
<dbReference type="AlphaFoldDB" id="A0A7K1UMN6"/>
<evidence type="ECO:0000256" key="2">
    <source>
        <dbReference type="ARBA" id="ARBA00005346"/>
    </source>
</evidence>
<feature type="transmembrane region" description="Helical" evidence="8">
    <location>
        <begin position="365"/>
        <end position="386"/>
    </location>
</feature>
<dbReference type="PANTHER" id="PTHR42703:SF1">
    <property type="entry name" value="NA(+)_H(+) ANTIPORTER SUBUNIT D1"/>
    <property type="match status" value="1"/>
</dbReference>
<feature type="transmembrane region" description="Helical" evidence="8">
    <location>
        <begin position="135"/>
        <end position="153"/>
    </location>
</feature>
<keyword evidence="3" id="KW-1003">Cell membrane</keyword>